<dbReference type="EMBL" id="MU853230">
    <property type="protein sequence ID" value="KAK4122539.1"/>
    <property type="molecule type" value="Genomic_DNA"/>
</dbReference>
<dbReference type="Proteomes" id="UP001302602">
    <property type="component" value="Unassembled WGS sequence"/>
</dbReference>
<reference evidence="1" key="1">
    <citation type="journal article" date="2023" name="Mol. Phylogenet. Evol.">
        <title>Genome-scale phylogeny and comparative genomics of the fungal order Sordariales.</title>
        <authorList>
            <person name="Hensen N."/>
            <person name="Bonometti L."/>
            <person name="Westerberg I."/>
            <person name="Brannstrom I.O."/>
            <person name="Guillou S."/>
            <person name="Cros-Aarteil S."/>
            <person name="Calhoun S."/>
            <person name="Haridas S."/>
            <person name="Kuo A."/>
            <person name="Mondo S."/>
            <person name="Pangilinan J."/>
            <person name="Riley R."/>
            <person name="LaButti K."/>
            <person name="Andreopoulos B."/>
            <person name="Lipzen A."/>
            <person name="Chen C."/>
            <person name="Yan M."/>
            <person name="Daum C."/>
            <person name="Ng V."/>
            <person name="Clum A."/>
            <person name="Steindorff A."/>
            <person name="Ohm R.A."/>
            <person name="Martin F."/>
            <person name="Silar P."/>
            <person name="Natvig D.O."/>
            <person name="Lalanne C."/>
            <person name="Gautier V."/>
            <person name="Ament-Velasquez S.L."/>
            <person name="Kruys A."/>
            <person name="Hutchinson M.I."/>
            <person name="Powell A.J."/>
            <person name="Barry K."/>
            <person name="Miller A.N."/>
            <person name="Grigoriev I.V."/>
            <person name="Debuchy R."/>
            <person name="Gladieux P."/>
            <person name="Hiltunen Thoren M."/>
            <person name="Johannesson H."/>
        </authorList>
    </citation>
    <scope>NUCLEOTIDE SEQUENCE</scope>
    <source>
        <strain evidence="1">CBS 731.68</strain>
    </source>
</reference>
<proteinExistence type="predicted"/>
<evidence type="ECO:0008006" key="3">
    <source>
        <dbReference type="Google" id="ProtNLM"/>
    </source>
</evidence>
<organism evidence="1 2">
    <name type="scientific">Parathielavia appendiculata</name>
    <dbReference type="NCBI Taxonomy" id="2587402"/>
    <lineage>
        <taxon>Eukaryota</taxon>
        <taxon>Fungi</taxon>
        <taxon>Dikarya</taxon>
        <taxon>Ascomycota</taxon>
        <taxon>Pezizomycotina</taxon>
        <taxon>Sordariomycetes</taxon>
        <taxon>Sordariomycetidae</taxon>
        <taxon>Sordariales</taxon>
        <taxon>Chaetomiaceae</taxon>
        <taxon>Parathielavia</taxon>
    </lineage>
</organism>
<evidence type="ECO:0000313" key="2">
    <source>
        <dbReference type="Proteomes" id="UP001302602"/>
    </source>
</evidence>
<comment type="caution">
    <text evidence="1">The sequence shown here is derived from an EMBL/GenBank/DDBJ whole genome shotgun (WGS) entry which is preliminary data.</text>
</comment>
<reference evidence="1" key="2">
    <citation type="submission" date="2023-05" db="EMBL/GenBank/DDBJ databases">
        <authorList>
            <consortium name="Lawrence Berkeley National Laboratory"/>
            <person name="Steindorff A."/>
            <person name="Hensen N."/>
            <person name="Bonometti L."/>
            <person name="Westerberg I."/>
            <person name="Brannstrom I.O."/>
            <person name="Guillou S."/>
            <person name="Cros-Aarteil S."/>
            <person name="Calhoun S."/>
            <person name="Haridas S."/>
            <person name="Kuo A."/>
            <person name="Mondo S."/>
            <person name="Pangilinan J."/>
            <person name="Riley R."/>
            <person name="Labutti K."/>
            <person name="Andreopoulos B."/>
            <person name="Lipzen A."/>
            <person name="Chen C."/>
            <person name="Yanf M."/>
            <person name="Daum C."/>
            <person name="Ng V."/>
            <person name="Clum A."/>
            <person name="Ohm R."/>
            <person name="Martin F."/>
            <person name="Silar P."/>
            <person name="Natvig D."/>
            <person name="Lalanne C."/>
            <person name="Gautier V."/>
            <person name="Ament-Velasquez S.L."/>
            <person name="Kruys A."/>
            <person name="Hutchinson M.I."/>
            <person name="Powell A.J."/>
            <person name="Barry K."/>
            <person name="Miller A.N."/>
            <person name="Grigoriev I.V."/>
            <person name="Debuchy R."/>
            <person name="Gladieux P."/>
            <person name="Thoren M.H."/>
            <person name="Johannesson H."/>
        </authorList>
    </citation>
    <scope>NUCLEOTIDE SEQUENCE</scope>
    <source>
        <strain evidence="1">CBS 731.68</strain>
    </source>
</reference>
<dbReference type="RefSeq" id="XP_062646310.1">
    <property type="nucleotide sequence ID" value="XM_062789076.1"/>
</dbReference>
<gene>
    <name evidence="1" type="ORF">N657DRAFT_575048</name>
</gene>
<sequence length="381" mass="43650">MDHTAVQHLPAEIWLMIIEHLPASFFQKDLRRLTLSKRWYSLAFPIFYPRIEFTPRIISRLVHLRSKSLDKARDQLRKTLRFVTIVLDGLAPPATTTTTTTANMLCFNTPANLARFSLMLLDFRELREVRFAARWPNRDWLADPLPGNYLTLRSLEPYLSGVLTHVTAMDLDLCGTDVTDDDDNDDDGAVAVHHFCEYVRPLLSRLTSLRLRLRSICALALRPVPDGEGPVTLRELRLSLYLGKVSRSNPKLNMSRKCSCGDWQEWKDPLDEVRREMRRLVKDIAEPRRAEMVHLVCPGEVHVWDALTGLCVRKGSEKSWRFPSHFETYFKTTCVLKLEDCWERDNESGVGGMWPLSCSGETFEGVCSDELDEPDEPMGGG</sequence>
<protein>
    <recommendedName>
        <fullName evidence="3">F-box domain-containing protein</fullName>
    </recommendedName>
</protein>
<keyword evidence="2" id="KW-1185">Reference proteome</keyword>
<evidence type="ECO:0000313" key="1">
    <source>
        <dbReference type="EMBL" id="KAK4122539.1"/>
    </source>
</evidence>
<dbReference type="GeneID" id="87825846"/>
<accession>A0AAN6TXL1</accession>
<dbReference type="AlphaFoldDB" id="A0AAN6TXL1"/>
<name>A0AAN6TXL1_9PEZI</name>